<gene>
    <name evidence="2" type="ORF">RO3G_13976</name>
</gene>
<dbReference type="Proteomes" id="UP000009138">
    <property type="component" value="Unassembled WGS sequence"/>
</dbReference>
<evidence type="ECO:0000313" key="2">
    <source>
        <dbReference type="EMBL" id="EIE89265.1"/>
    </source>
</evidence>
<name>I1CLD5_RHIO9</name>
<accession>I1CLD5</accession>
<feature type="compositionally biased region" description="Polar residues" evidence="1">
    <location>
        <begin position="219"/>
        <end position="233"/>
    </location>
</feature>
<evidence type="ECO:0000313" key="3">
    <source>
        <dbReference type="Proteomes" id="UP000009138"/>
    </source>
</evidence>
<dbReference type="VEuPathDB" id="FungiDB:RO3G_13976"/>
<evidence type="ECO:0000256" key="1">
    <source>
        <dbReference type="SAM" id="MobiDB-lite"/>
    </source>
</evidence>
<proteinExistence type="predicted"/>
<dbReference type="InParanoid" id="I1CLD5"/>
<dbReference type="OMA" id="IRTACAH"/>
<dbReference type="OrthoDB" id="5382203at2759"/>
<feature type="region of interest" description="Disordered" evidence="1">
    <location>
        <begin position="125"/>
        <end position="172"/>
    </location>
</feature>
<sequence>MLLTTTKPIHVLNIKTNIQLKFLPNTLGRNALIEADVELMEATACKQGTEYEISAIQTACAQHCTLSDYKSPSSDTVVIYLTAIVEHMAEYLLASIADQTEGDYIRKKVTPTALLSIHNETKFESTSSRKSIDSDTSSKSSKKRFSFFHSNKKKTRQSNPPSFPTNTLSSPHPSPLATDFECLFQSGQTKKVSLTPSRLKSIEITQEQPAPVCTPPLTPASSLASRPSQRSRQSVILEEETIERPSSSVFKRISVGTRPPSFHECLITKQDEFSKSKIENQGLVYLVPSTLRHRVKTTHRACQTEDTIEEDDQEEWLIEDCNNKDEEYAVEWLLGFN</sequence>
<dbReference type="GeneID" id="93620941"/>
<feature type="region of interest" description="Disordered" evidence="1">
    <location>
        <begin position="203"/>
        <end position="233"/>
    </location>
</feature>
<feature type="compositionally biased region" description="Basic residues" evidence="1">
    <location>
        <begin position="140"/>
        <end position="156"/>
    </location>
</feature>
<protein>
    <submittedName>
        <fullName evidence="2">Uncharacterized protein</fullName>
    </submittedName>
</protein>
<feature type="compositionally biased region" description="Low complexity" evidence="1">
    <location>
        <begin position="125"/>
        <end position="139"/>
    </location>
</feature>
<organism evidence="2 3">
    <name type="scientific">Rhizopus delemar (strain RA 99-880 / ATCC MYA-4621 / FGSC 9543 / NRRL 43880)</name>
    <name type="common">Mucormycosis agent</name>
    <name type="synonym">Rhizopus arrhizus var. delemar</name>
    <dbReference type="NCBI Taxonomy" id="246409"/>
    <lineage>
        <taxon>Eukaryota</taxon>
        <taxon>Fungi</taxon>
        <taxon>Fungi incertae sedis</taxon>
        <taxon>Mucoromycota</taxon>
        <taxon>Mucoromycotina</taxon>
        <taxon>Mucoromycetes</taxon>
        <taxon>Mucorales</taxon>
        <taxon>Mucorineae</taxon>
        <taxon>Rhizopodaceae</taxon>
        <taxon>Rhizopus</taxon>
    </lineage>
</organism>
<feature type="compositionally biased region" description="Polar residues" evidence="1">
    <location>
        <begin position="157"/>
        <end position="171"/>
    </location>
</feature>
<dbReference type="EMBL" id="CH476744">
    <property type="protein sequence ID" value="EIE89265.1"/>
    <property type="molecule type" value="Genomic_DNA"/>
</dbReference>
<dbReference type="STRING" id="246409.I1CLD5"/>
<keyword evidence="3" id="KW-1185">Reference proteome</keyword>
<dbReference type="AlphaFoldDB" id="I1CLD5"/>
<dbReference type="RefSeq" id="XP_067524661.1">
    <property type="nucleotide sequence ID" value="XM_067668560.1"/>
</dbReference>
<reference evidence="2 3" key="1">
    <citation type="journal article" date="2009" name="PLoS Genet.">
        <title>Genomic analysis of the basal lineage fungus Rhizopus oryzae reveals a whole-genome duplication.</title>
        <authorList>
            <person name="Ma L.-J."/>
            <person name="Ibrahim A.S."/>
            <person name="Skory C."/>
            <person name="Grabherr M.G."/>
            <person name="Burger G."/>
            <person name="Butler M."/>
            <person name="Elias M."/>
            <person name="Idnurm A."/>
            <person name="Lang B.F."/>
            <person name="Sone T."/>
            <person name="Abe A."/>
            <person name="Calvo S.E."/>
            <person name="Corrochano L.M."/>
            <person name="Engels R."/>
            <person name="Fu J."/>
            <person name="Hansberg W."/>
            <person name="Kim J.-M."/>
            <person name="Kodira C.D."/>
            <person name="Koehrsen M.J."/>
            <person name="Liu B."/>
            <person name="Miranda-Saavedra D."/>
            <person name="O'Leary S."/>
            <person name="Ortiz-Castellanos L."/>
            <person name="Poulter R."/>
            <person name="Rodriguez-Romero J."/>
            <person name="Ruiz-Herrera J."/>
            <person name="Shen Y.-Q."/>
            <person name="Zeng Q."/>
            <person name="Galagan J."/>
            <person name="Birren B.W."/>
            <person name="Cuomo C.A."/>
            <person name="Wickes B.L."/>
        </authorList>
    </citation>
    <scope>NUCLEOTIDE SEQUENCE [LARGE SCALE GENOMIC DNA]</scope>
    <source>
        <strain evidence="3">RA 99-880 / ATCC MYA-4621 / FGSC 9543 / NRRL 43880</strain>
    </source>
</reference>